<feature type="non-terminal residue" evidence="1">
    <location>
        <position position="1"/>
    </location>
</feature>
<protein>
    <submittedName>
        <fullName evidence="1">Uncharacterized protein</fullName>
    </submittedName>
</protein>
<name>A0A812S952_9DINO</name>
<proteinExistence type="predicted"/>
<evidence type="ECO:0000313" key="2">
    <source>
        <dbReference type="Proteomes" id="UP000601435"/>
    </source>
</evidence>
<gene>
    <name evidence="1" type="ORF">SNEC2469_LOCUS13201</name>
</gene>
<comment type="caution">
    <text evidence="1">The sequence shown here is derived from an EMBL/GenBank/DDBJ whole genome shotgun (WGS) entry which is preliminary data.</text>
</comment>
<keyword evidence="2" id="KW-1185">Reference proteome</keyword>
<organism evidence="1 2">
    <name type="scientific">Symbiodinium necroappetens</name>
    <dbReference type="NCBI Taxonomy" id="1628268"/>
    <lineage>
        <taxon>Eukaryota</taxon>
        <taxon>Sar</taxon>
        <taxon>Alveolata</taxon>
        <taxon>Dinophyceae</taxon>
        <taxon>Suessiales</taxon>
        <taxon>Symbiodiniaceae</taxon>
        <taxon>Symbiodinium</taxon>
    </lineage>
</organism>
<dbReference type="Proteomes" id="UP000601435">
    <property type="component" value="Unassembled WGS sequence"/>
</dbReference>
<evidence type="ECO:0000313" key="1">
    <source>
        <dbReference type="EMBL" id="CAE7469386.1"/>
    </source>
</evidence>
<dbReference type="EMBL" id="CAJNJA010021063">
    <property type="protein sequence ID" value="CAE7469386.1"/>
    <property type="molecule type" value="Genomic_DNA"/>
</dbReference>
<sequence>MLDLWASMELSFIANGTQCRHPPRLLYPLYTFYFVRKYKGQMPYYPGDGQE</sequence>
<dbReference type="AlphaFoldDB" id="A0A812S952"/>
<dbReference type="OrthoDB" id="10304839at2759"/>
<reference evidence="1" key="1">
    <citation type="submission" date="2021-02" db="EMBL/GenBank/DDBJ databases">
        <authorList>
            <person name="Dougan E. K."/>
            <person name="Rhodes N."/>
            <person name="Thang M."/>
            <person name="Chan C."/>
        </authorList>
    </citation>
    <scope>NUCLEOTIDE SEQUENCE</scope>
</reference>
<accession>A0A812S952</accession>